<evidence type="ECO:0000256" key="3">
    <source>
        <dbReference type="ARBA" id="ARBA00022676"/>
    </source>
</evidence>
<evidence type="ECO:0000313" key="12">
    <source>
        <dbReference type="EMBL" id="KAF0296980.1"/>
    </source>
</evidence>
<keyword evidence="7" id="KW-1133">Transmembrane helix</keyword>
<evidence type="ECO:0000313" key="13">
    <source>
        <dbReference type="Proteomes" id="UP000440578"/>
    </source>
</evidence>
<evidence type="ECO:0000256" key="4">
    <source>
        <dbReference type="ARBA" id="ARBA00022679"/>
    </source>
</evidence>
<dbReference type="AlphaFoldDB" id="A0A6A4VZY9"/>
<keyword evidence="4 12" id="KW-0808">Transferase</keyword>
<evidence type="ECO:0000256" key="1">
    <source>
        <dbReference type="ARBA" id="ARBA00004323"/>
    </source>
</evidence>
<dbReference type="PANTHER" id="PTHR11214">
    <property type="entry name" value="BETA-1,3-N-ACETYLGLUCOSAMINYLTRANSFERASE"/>
    <property type="match status" value="1"/>
</dbReference>
<keyword evidence="9" id="KW-0472">Membrane</keyword>
<dbReference type="EMBL" id="VIIS01001519">
    <property type="protein sequence ID" value="KAF0296980.1"/>
    <property type="molecule type" value="Genomic_DNA"/>
</dbReference>
<reference evidence="12 13" key="1">
    <citation type="submission" date="2019-07" db="EMBL/GenBank/DDBJ databases">
        <title>Draft genome assembly of a fouling barnacle, Amphibalanus amphitrite (Darwin, 1854): The first reference genome for Thecostraca.</title>
        <authorList>
            <person name="Kim W."/>
        </authorList>
    </citation>
    <scope>NUCLEOTIDE SEQUENCE [LARGE SCALE GENOMIC DNA]</scope>
    <source>
        <strain evidence="12">SNU_AA5</strain>
        <tissue evidence="12">Soma without cirri and trophi</tissue>
    </source>
</reference>
<dbReference type="Pfam" id="PF01762">
    <property type="entry name" value="Galactosyl_T"/>
    <property type="match status" value="1"/>
</dbReference>
<accession>A0A6A4VZY9</accession>
<evidence type="ECO:0000256" key="9">
    <source>
        <dbReference type="ARBA" id="ARBA00023136"/>
    </source>
</evidence>
<dbReference type="FunFam" id="3.90.550.50:FF:000001">
    <property type="entry name" value="Hexosyltransferase"/>
    <property type="match status" value="1"/>
</dbReference>
<dbReference type="GO" id="GO:0016758">
    <property type="term" value="F:hexosyltransferase activity"/>
    <property type="evidence" value="ECO:0007669"/>
    <property type="project" value="InterPro"/>
</dbReference>
<evidence type="ECO:0000256" key="6">
    <source>
        <dbReference type="ARBA" id="ARBA00022968"/>
    </source>
</evidence>
<proteinExistence type="inferred from homology"/>
<comment type="subcellular location">
    <subcellularLocation>
        <location evidence="1 11">Golgi apparatus membrane</location>
        <topology evidence="1 11">Single-pass type II membrane protein</topology>
    </subcellularLocation>
</comment>
<name>A0A6A4VZY9_AMPAM</name>
<dbReference type="PANTHER" id="PTHR11214:SF235">
    <property type="entry name" value="HEXOSYLTRANSFERASE"/>
    <property type="match status" value="1"/>
</dbReference>
<keyword evidence="5" id="KW-0812">Transmembrane</keyword>
<evidence type="ECO:0000256" key="10">
    <source>
        <dbReference type="ARBA" id="ARBA00023180"/>
    </source>
</evidence>
<evidence type="ECO:0000256" key="2">
    <source>
        <dbReference type="ARBA" id="ARBA00008661"/>
    </source>
</evidence>
<keyword evidence="10" id="KW-0325">Glycoprotein</keyword>
<sequence>MTLKLVRTAPARIERRRVPGPPAAVCVPLLCLLALSSLAVMVTLSRHQEGPAAPPPPPLPAGRSRLYPRNGSLPGLGTFHYVINTDACAADEEVTMLIVVTSHEGNQRLRSAWRRLLPAEELGRLGARRVFLLGRPSQQEGYTSVNESLVELESSQHGDIVQGDFSESYRNLTLKHLMGLRWAADYCPQARYVVKMDDDIAVDMYQLHDKLTERYVPRDLLLGLIHYDMQPVRDPASKWYVPTAEYPGEFYRPFLSGWMYVVSQDVITRLLTAAESHTNFWIDDVHVTGTLASDAGVRLSSLNAYYTPHATHLECCARTEDLLCDYLVGPAGGDEALLSDFLSQARGCWRSGCMRRKPEVSVARTCVGTDKYRHRELGQGTAEVVAVSWGAS</sequence>
<keyword evidence="6" id="KW-0735">Signal-anchor</keyword>
<gene>
    <name evidence="12" type="primary">B3GALT5_10</name>
    <name evidence="12" type="ORF">FJT64_005587</name>
</gene>
<evidence type="ECO:0000256" key="11">
    <source>
        <dbReference type="RuleBase" id="RU363063"/>
    </source>
</evidence>
<dbReference type="Gene3D" id="3.90.550.50">
    <property type="match status" value="1"/>
</dbReference>
<evidence type="ECO:0000256" key="8">
    <source>
        <dbReference type="ARBA" id="ARBA00023034"/>
    </source>
</evidence>
<evidence type="ECO:0000256" key="7">
    <source>
        <dbReference type="ARBA" id="ARBA00022989"/>
    </source>
</evidence>
<dbReference type="InterPro" id="IPR002659">
    <property type="entry name" value="Glyco_trans_31"/>
</dbReference>
<comment type="similarity">
    <text evidence="2 11">Belongs to the glycosyltransferase 31 family.</text>
</comment>
<protein>
    <recommendedName>
        <fullName evidence="11">Hexosyltransferase</fullName>
        <ecNumber evidence="11">2.4.1.-</ecNumber>
    </recommendedName>
</protein>
<organism evidence="12 13">
    <name type="scientific">Amphibalanus amphitrite</name>
    <name type="common">Striped barnacle</name>
    <name type="synonym">Balanus amphitrite</name>
    <dbReference type="NCBI Taxonomy" id="1232801"/>
    <lineage>
        <taxon>Eukaryota</taxon>
        <taxon>Metazoa</taxon>
        <taxon>Ecdysozoa</taxon>
        <taxon>Arthropoda</taxon>
        <taxon>Crustacea</taxon>
        <taxon>Multicrustacea</taxon>
        <taxon>Cirripedia</taxon>
        <taxon>Thoracica</taxon>
        <taxon>Thoracicalcarea</taxon>
        <taxon>Balanomorpha</taxon>
        <taxon>Balanoidea</taxon>
        <taxon>Balanidae</taxon>
        <taxon>Amphibalaninae</taxon>
        <taxon>Amphibalanus</taxon>
    </lineage>
</organism>
<keyword evidence="8 11" id="KW-0333">Golgi apparatus</keyword>
<keyword evidence="3 11" id="KW-0328">Glycosyltransferase</keyword>
<dbReference type="EC" id="2.4.1.-" evidence="11"/>
<comment type="caution">
    <text evidence="12">The sequence shown here is derived from an EMBL/GenBank/DDBJ whole genome shotgun (WGS) entry which is preliminary data.</text>
</comment>
<dbReference type="GO" id="GO:0000139">
    <property type="term" value="C:Golgi membrane"/>
    <property type="evidence" value="ECO:0007669"/>
    <property type="project" value="UniProtKB-SubCell"/>
</dbReference>
<dbReference type="Proteomes" id="UP000440578">
    <property type="component" value="Unassembled WGS sequence"/>
</dbReference>
<dbReference type="OrthoDB" id="2139606at2759"/>
<dbReference type="GO" id="GO:0006493">
    <property type="term" value="P:protein O-linked glycosylation"/>
    <property type="evidence" value="ECO:0007669"/>
    <property type="project" value="TreeGrafter"/>
</dbReference>
<keyword evidence="13" id="KW-1185">Reference proteome</keyword>
<evidence type="ECO:0000256" key="5">
    <source>
        <dbReference type="ARBA" id="ARBA00022692"/>
    </source>
</evidence>